<dbReference type="AlphaFoldDB" id="A0A927GSU8"/>
<dbReference type="GO" id="GO:0004222">
    <property type="term" value="F:metalloendopeptidase activity"/>
    <property type="evidence" value="ECO:0007669"/>
    <property type="project" value="TreeGrafter"/>
</dbReference>
<feature type="transmembrane region" description="Helical" evidence="3">
    <location>
        <begin position="30"/>
        <end position="50"/>
    </location>
</feature>
<evidence type="ECO:0000259" key="4">
    <source>
        <dbReference type="Pfam" id="PF01551"/>
    </source>
</evidence>
<evidence type="ECO:0000256" key="1">
    <source>
        <dbReference type="ARBA" id="ARBA00022729"/>
    </source>
</evidence>
<dbReference type="InterPro" id="IPR016047">
    <property type="entry name" value="M23ase_b-sheet_dom"/>
</dbReference>
<dbReference type="Proteomes" id="UP000621560">
    <property type="component" value="Unassembled WGS sequence"/>
</dbReference>
<keyword evidence="3" id="KW-0472">Membrane</keyword>
<dbReference type="InterPro" id="IPR050570">
    <property type="entry name" value="Cell_wall_metabolism_enzyme"/>
</dbReference>
<dbReference type="RefSeq" id="WP_190920182.1">
    <property type="nucleotide sequence ID" value="NZ_JACXIZ010000033.1"/>
</dbReference>
<reference evidence="5" key="1">
    <citation type="submission" date="2020-09" db="EMBL/GenBank/DDBJ databases">
        <title>A novel bacterium of genus Paenibacillus, isolated from South China Sea.</title>
        <authorList>
            <person name="Huang H."/>
            <person name="Mo K."/>
            <person name="Hu Y."/>
        </authorList>
    </citation>
    <scope>NUCLEOTIDE SEQUENCE</scope>
    <source>
        <strain evidence="5">IB182496</strain>
    </source>
</reference>
<dbReference type="Gene3D" id="2.70.70.10">
    <property type="entry name" value="Glucose Permease (Domain IIA)"/>
    <property type="match status" value="1"/>
</dbReference>
<dbReference type="PANTHER" id="PTHR21666:SF289">
    <property type="entry name" value="L-ALA--D-GLU ENDOPEPTIDASE"/>
    <property type="match status" value="1"/>
</dbReference>
<name>A0A927GSU8_9BACL</name>
<feature type="coiled-coil region" evidence="2">
    <location>
        <begin position="81"/>
        <end position="118"/>
    </location>
</feature>
<evidence type="ECO:0000256" key="3">
    <source>
        <dbReference type="SAM" id="Phobius"/>
    </source>
</evidence>
<feature type="domain" description="M23ase beta-sheet core" evidence="4">
    <location>
        <begin position="207"/>
        <end position="301"/>
    </location>
</feature>
<sequence length="311" mass="33441">MRKRKQGWSLLVMRGPGDSVRQIRVSRRSVVAAPAAMALALGCGIGGLQLRAALKIQELETALADQAATYRTAGEAQSLRYERTRAALARMEDEEASLQQRLQDLQTLEGKVEALNRTYRELVPLASSSPLPRAHELALLAEEGGEKLSNLASLVDTMEAAMAESLRAAKHRAALLESRPSVWPTDSPRITSTFGYRSDPFTGRSTFHAGIDIGGRHGDPVYAAADGTVLETGYDTGKGSFIIIGHSGQLKTSYLHLSGIGVQKGASVSRGDRIGALGSTGRSTGAHLHFQIEANGEPVNPLDYVRRERLS</sequence>
<keyword evidence="1" id="KW-0732">Signal</keyword>
<organism evidence="5 6">
    <name type="scientific">Paenibacillus sabuli</name>
    <dbReference type="NCBI Taxonomy" id="2772509"/>
    <lineage>
        <taxon>Bacteria</taxon>
        <taxon>Bacillati</taxon>
        <taxon>Bacillota</taxon>
        <taxon>Bacilli</taxon>
        <taxon>Bacillales</taxon>
        <taxon>Paenibacillaceae</taxon>
        <taxon>Paenibacillus</taxon>
    </lineage>
</organism>
<protein>
    <submittedName>
        <fullName evidence="5">Peptidoglycan DD-metalloendopeptidase family protein</fullName>
    </submittedName>
</protein>
<dbReference type="SUPFAM" id="SSF51261">
    <property type="entry name" value="Duplicated hybrid motif"/>
    <property type="match status" value="1"/>
</dbReference>
<keyword evidence="3" id="KW-0812">Transmembrane</keyword>
<keyword evidence="6" id="KW-1185">Reference proteome</keyword>
<proteinExistence type="predicted"/>
<evidence type="ECO:0000313" key="5">
    <source>
        <dbReference type="EMBL" id="MBD2847139.1"/>
    </source>
</evidence>
<comment type="caution">
    <text evidence="5">The sequence shown here is derived from an EMBL/GenBank/DDBJ whole genome shotgun (WGS) entry which is preliminary data.</text>
</comment>
<dbReference type="Pfam" id="PF01551">
    <property type="entry name" value="Peptidase_M23"/>
    <property type="match status" value="1"/>
</dbReference>
<keyword evidence="2" id="KW-0175">Coiled coil</keyword>
<accession>A0A927GSU8</accession>
<evidence type="ECO:0000313" key="6">
    <source>
        <dbReference type="Proteomes" id="UP000621560"/>
    </source>
</evidence>
<keyword evidence="3" id="KW-1133">Transmembrane helix</keyword>
<evidence type="ECO:0000256" key="2">
    <source>
        <dbReference type="SAM" id="Coils"/>
    </source>
</evidence>
<dbReference type="InterPro" id="IPR011055">
    <property type="entry name" value="Dup_hybrid_motif"/>
</dbReference>
<dbReference type="PANTHER" id="PTHR21666">
    <property type="entry name" value="PEPTIDASE-RELATED"/>
    <property type="match status" value="1"/>
</dbReference>
<dbReference type="CDD" id="cd12797">
    <property type="entry name" value="M23_peptidase"/>
    <property type="match status" value="1"/>
</dbReference>
<gene>
    <name evidence="5" type="ORF">IDH44_18220</name>
</gene>
<dbReference type="EMBL" id="JACXIZ010000033">
    <property type="protein sequence ID" value="MBD2847139.1"/>
    <property type="molecule type" value="Genomic_DNA"/>
</dbReference>